<dbReference type="GO" id="GO:0045944">
    <property type="term" value="P:positive regulation of transcription by RNA polymerase II"/>
    <property type="evidence" value="ECO:0007669"/>
    <property type="project" value="TreeGrafter"/>
</dbReference>
<dbReference type="EMBL" id="HACG01052274">
    <property type="protein sequence ID" value="CEK99145.1"/>
    <property type="molecule type" value="Transcribed_RNA"/>
</dbReference>
<feature type="non-terminal residue" evidence="7">
    <location>
        <position position="149"/>
    </location>
</feature>
<dbReference type="PROSITE" id="PS00028">
    <property type="entry name" value="ZINC_FINGER_C2H2_1"/>
    <property type="match status" value="1"/>
</dbReference>
<dbReference type="SMART" id="SM00355">
    <property type="entry name" value="ZnF_C2H2"/>
    <property type="match status" value="3"/>
</dbReference>
<dbReference type="Gene3D" id="3.30.160.60">
    <property type="entry name" value="Classic Zinc Finger"/>
    <property type="match status" value="1"/>
</dbReference>
<keyword evidence="3 5" id="KW-0863">Zinc-finger</keyword>
<name>A0A0B7C3X2_9EUPU</name>
<dbReference type="FunFam" id="3.30.160.60:FF:000446">
    <property type="entry name" value="Zinc finger protein"/>
    <property type="match status" value="1"/>
</dbReference>
<dbReference type="SUPFAM" id="SSF57667">
    <property type="entry name" value="beta-beta-alpha zinc fingers"/>
    <property type="match status" value="1"/>
</dbReference>
<dbReference type="GO" id="GO:0008270">
    <property type="term" value="F:zinc ion binding"/>
    <property type="evidence" value="ECO:0007669"/>
    <property type="project" value="UniProtKB-KW"/>
</dbReference>
<keyword evidence="1" id="KW-0479">Metal-binding</keyword>
<evidence type="ECO:0000256" key="5">
    <source>
        <dbReference type="PROSITE-ProRule" id="PRU00042"/>
    </source>
</evidence>
<evidence type="ECO:0000313" key="7">
    <source>
        <dbReference type="EMBL" id="CEK99145.1"/>
    </source>
</evidence>
<feature type="domain" description="C2H2-type" evidence="6">
    <location>
        <begin position="7"/>
        <end position="34"/>
    </location>
</feature>
<evidence type="ECO:0000256" key="2">
    <source>
        <dbReference type="ARBA" id="ARBA00022737"/>
    </source>
</evidence>
<gene>
    <name evidence="7" type="primary">ORF220518</name>
</gene>
<evidence type="ECO:0000256" key="4">
    <source>
        <dbReference type="ARBA" id="ARBA00022833"/>
    </source>
</evidence>
<evidence type="ECO:0000256" key="1">
    <source>
        <dbReference type="ARBA" id="ARBA00022723"/>
    </source>
</evidence>
<evidence type="ECO:0000259" key="6">
    <source>
        <dbReference type="PROSITE" id="PS50157"/>
    </source>
</evidence>
<sequence>RHNAEVWNCPHCPFTTQSQAELKRHSGLHSDDKPFKCDVCQYSTRWACDLKKHRKSYNHFPRTITVRENKEKTITSQARFKCVQCNIFFQNLQNLLDHRMSEHIGQDSSQSSPAPLTEIEIDVARIKHPRKQVKRIECSKCPFVCKSRQ</sequence>
<dbReference type="PANTHER" id="PTHR24403:SF67">
    <property type="entry name" value="FI01116P-RELATED"/>
    <property type="match status" value="1"/>
</dbReference>
<dbReference type="PROSITE" id="PS50157">
    <property type="entry name" value="ZINC_FINGER_C2H2_2"/>
    <property type="match status" value="2"/>
</dbReference>
<dbReference type="GO" id="GO:0005634">
    <property type="term" value="C:nucleus"/>
    <property type="evidence" value="ECO:0007669"/>
    <property type="project" value="TreeGrafter"/>
</dbReference>
<feature type="non-terminal residue" evidence="7">
    <location>
        <position position="1"/>
    </location>
</feature>
<dbReference type="PANTHER" id="PTHR24403">
    <property type="entry name" value="ZINC FINGER PROTEIN"/>
    <property type="match status" value="1"/>
</dbReference>
<keyword evidence="2" id="KW-0677">Repeat</keyword>
<accession>A0A0B7C3X2</accession>
<dbReference type="InterPro" id="IPR013087">
    <property type="entry name" value="Znf_C2H2_type"/>
</dbReference>
<proteinExistence type="predicted"/>
<dbReference type="AlphaFoldDB" id="A0A0B7C3X2"/>
<reference evidence="7" key="1">
    <citation type="submission" date="2014-12" db="EMBL/GenBank/DDBJ databases">
        <title>Insight into the proteome of Arion vulgaris.</title>
        <authorList>
            <person name="Aradska J."/>
            <person name="Bulat T."/>
            <person name="Smidak R."/>
            <person name="Sarate P."/>
            <person name="Gangsoo J."/>
            <person name="Sialana F."/>
            <person name="Bilban M."/>
            <person name="Lubec G."/>
        </authorList>
    </citation>
    <scope>NUCLEOTIDE SEQUENCE</scope>
    <source>
        <tissue evidence="7">Skin</tissue>
    </source>
</reference>
<organism evidence="7">
    <name type="scientific">Arion vulgaris</name>
    <dbReference type="NCBI Taxonomy" id="1028688"/>
    <lineage>
        <taxon>Eukaryota</taxon>
        <taxon>Metazoa</taxon>
        <taxon>Spiralia</taxon>
        <taxon>Lophotrochozoa</taxon>
        <taxon>Mollusca</taxon>
        <taxon>Gastropoda</taxon>
        <taxon>Heterobranchia</taxon>
        <taxon>Euthyneura</taxon>
        <taxon>Panpulmonata</taxon>
        <taxon>Eupulmonata</taxon>
        <taxon>Stylommatophora</taxon>
        <taxon>Helicina</taxon>
        <taxon>Arionoidea</taxon>
        <taxon>Arionidae</taxon>
        <taxon>Arion</taxon>
    </lineage>
</organism>
<dbReference type="InterPro" id="IPR036236">
    <property type="entry name" value="Znf_C2H2_sf"/>
</dbReference>
<feature type="domain" description="C2H2-type" evidence="6">
    <location>
        <begin position="80"/>
        <end position="108"/>
    </location>
</feature>
<dbReference type="InterPro" id="IPR050688">
    <property type="entry name" value="Zinc_finger/UBP_domain"/>
</dbReference>
<keyword evidence="4" id="KW-0862">Zinc</keyword>
<protein>
    <recommendedName>
        <fullName evidence="6">C2H2-type domain-containing protein</fullName>
    </recommendedName>
</protein>
<evidence type="ECO:0000256" key="3">
    <source>
        <dbReference type="ARBA" id="ARBA00022771"/>
    </source>
</evidence>